<sequence length="53" mass="5261">STNGSASSWASRGGQTRRGGSSTGTGGGGSGGAASMENRTKSNDKWSHTDDRS</sequence>
<feature type="non-terminal residue" evidence="2">
    <location>
        <position position="1"/>
    </location>
</feature>
<evidence type="ECO:0000256" key="1">
    <source>
        <dbReference type="SAM" id="MobiDB-lite"/>
    </source>
</evidence>
<feature type="compositionally biased region" description="Gly residues" evidence="1">
    <location>
        <begin position="21"/>
        <end position="32"/>
    </location>
</feature>
<accession>A0A821ARD7</accession>
<proteinExistence type="predicted"/>
<reference evidence="2" key="1">
    <citation type="submission" date="2021-02" db="EMBL/GenBank/DDBJ databases">
        <authorList>
            <person name="Nowell W R."/>
        </authorList>
    </citation>
    <scope>NUCLEOTIDE SEQUENCE</scope>
</reference>
<dbReference type="EMBL" id="CAJOBP010015685">
    <property type="protein sequence ID" value="CAF4581830.1"/>
    <property type="molecule type" value="Genomic_DNA"/>
</dbReference>
<name>A0A821ARD7_9BILA</name>
<feature type="non-terminal residue" evidence="2">
    <location>
        <position position="53"/>
    </location>
</feature>
<protein>
    <submittedName>
        <fullName evidence="2">Uncharacterized protein</fullName>
    </submittedName>
</protein>
<dbReference type="Proteomes" id="UP000663873">
    <property type="component" value="Unassembled WGS sequence"/>
</dbReference>
<evidence type="ECO:0000313" key="3">
    <source>
        <dbReference type="Proteomes" id="UP000663873"/>
    </source>
</evidence>
<comment type="caution">
    <text evidence="2">The sequence shown here is derived from an EMBL/GenBank/DDBJ whole genome shotgun (WGS) entry which is preliminary data.</text>
</comment>
<feature type="compositionally biased region" description="Low complexity" evidence="1">
    <location>
        <begin position="10"/>
        <end position="20"/>
    </location>
</feature>
<feature type="compositionally biased region" description="Basic and acidic residues" evidence="1">
    <location>
        <begin position="38"/>
        <end position="53"/>
    </location>
</feature>
<gene>
    <name evidence="2" type="ORF">UJA718_LOCUS30662</name>
</gene>
<feature type="region of interest" description="Disordered" evidence="1">
    <location>
        <begin position="1"/>
        <end position="53"/>
    </location>
</feature>
<keyword evidence="3" id="KW-1185">Reference proteome</keyword>
<dbReference type="AlphaFoldDB" id="A0A821ARD7"/>
<organism evidence="2 3">
    <name type="scientific">Rotaria socialis</name>
    <dbReference type="NCBI Taxonomy" id="392032"/>
    <lineage>
        <taxon>Eukaryota</taxon>
        <taxon>Metazoa</taxon>
        <taxon>Spiralia</taxon>
        <taxon>Gnathifera</taxon>
        <taxon>Rotifera</taxon>
        <taxon>Eurotatoria</taxon>
        <taxon>Bdelloidea</taxon>
        <taxon>Philodinida</taxon>
        <taxon>Philodinidae</taxon>
        <taxon>Rotaria</taxon>
    </lineage>
</organism>
<evidence type="ECO:0000313" key="2">
    <source>
        <dbReference type="EMBL" id="CAF4581830.1"/>
    </source>
</evidence>